<name>A0A3D8H0N4_9GAMM</name>
<evidence type="ECO:0000259" key="5">
    <source>
        <dbReference type="Pfam" id="PF13407"/>
    </source>
</evidence>
<dbReference type="InterPro" id="IPR028082">
    <property type="entry name" value="Peripla_BP_I"/>
</dbReference>
<sequence length="384" mass="42005">MKSFPARFLIGFLLLFTGPLADAGTRPSVVFLSPDDSRFWQLVAGFMEAVAEDLEVDLEVQYDRESHRFSYLRMAKDVLSREEKPDYLLFMCKEHVTESMLRLADGAGVKTFTFNTDVPDAARASIGMPRSVLSGWLGHLSPDNIAAGRSLVTLLGKQAEQLGLASGPSIPMVALSGTLDSSATKDRNGGLLAAAVQQRSELMQLVYANWSGALAREKTEVLLKRYPETVSIWSASDGMALGAIEAARNAGRVPGQDLLVGSVDWQPEALDKIRSGELLVSLGRHFMGGGLALLLLHDYHHGRDFDDMSPDYVFRYKLEPATRDNIDQVQRIADPENWSSVDFRQFSRVGETETAKAVPDPDAVLDAITGALARQETGSVASRE</sequence>
<keyword evidence="3 4" id="KW-0732">Signal</keyword>
<evidence type="ECO:0000313" key="7">
    <source>
        <dbReference type="Proteomes" id="UP000256431"/>
    </source>
</evidence>
<dbReference type="EMBL" id="QRDH01000006">
    <property type="protein sequence ID" value="RDU40278.1"/>
    <property type="molecule type" value="Genomic_DNA"/>
</dbReference>
<dbReference type="Proteomes" id="UP000256431">
    <property type="component" value="Unassembled WGS sequence"/>
</dbReference>
<evidence type="ECO:0000256" key="2">
    <source>
        <dbReference type="ARBA" id="ARBA00007639"/>
    </source>
</evidence>
<comment type="caution">
    <text evidence="6">The sequence shown here is derived from an EMBL/GenBank/DDBJ whole genome shotgun (WGS) entry which is preliminary data.</text>
</comment>
<dbReference type="InterPro" id="IPR025997">
    <property type="entry name" value="SBP_2_dom"/>
</dbReference>
<dbReference type="CDD" id="cd06324">
    <property type="entry name" value="PBP1_ABC_sugar_binding-like"/>
    <property type="match status" value="1"/>
</dbReference>
<reference evidence="6 7" key="1">
    <citation type="submission" date="2018-08" db="EMBL/GenBank/DDBJ databases">
        <title>Genome sequence of Marinobacter flavimaris KCTC 12185.</title>
        <authorList>
            <person name="Chun J."/>
            <person name="Kim B.-Y."/>
            <person name="Choi S.-B."/>
            <person name="Kwak M.-J."/>
        </authorList>
    </citation>
    <scope>NUCLEOTIDE SEQUENCE [LARGE SCALE GENOMIC DNA]</scope>
    <source>
        <strain evidence="6 7">KCTC 12185</strain>
    </source>
</reference>
<dbReference type="RefSeq" id="WP_104270947.1">
    <property type="nucleotide sequence ID" value="NZ_PSSW01000006.1"/>
</dbReference>
<comment type="similarity">
    <text evidence="2">Belongs to the bacterial solute-binding protein 2 family.</text>
</comment>
<dbReference type="GO" id="GO:0030313">
    <property type="term" value="C:cell envelope"/>
    <property type="evidence" value="ECO:0007669"/>
    <property type="project" value="UniProtKB-SubCell"/>
</dbReference>
<dbReference type="Pfam" id="PF13407">
    <property type="entry name" value="Peripla_BP_4"/>
    <property type="match status" value="1"/>
</dbReference>
<feature type="signal peptide" evidence="4">
    <location>
        <begin position="1"/>
        <end position="23"/>
    </location>
</feature>
<accession>A0A3D8H0N4</accession>
<evidence type="ECO:0000256" key="4">
    <source>
        <dbReference type="SAM" id="SignalP"/>
    </source>
</evidence>
<evidence type="ECO:0000313" key="6">
    <source>
        <dbReference type="EMBL" id="RDU40278.1"/>
    </source>
</evidence>
<dbReference type="PANTHER" id="PTHR46847:SF2">
    <property type="entry name" value="ABC TRANSPORTER SUGAR-BINDING PROTEIN"/>
    <property type="match status" value="1"/>
</dbReference>
<feature type="domain" description="Periplasmic binding protein" evidence="5">
    <location>
        <begin position="31"/>
        <end position="278"/>
    </location>
</feature>
<evidence type="ECO:0000256" key="1">
    <source>
        <dbReference type="ARBA" id="ARBA00004196"/>
    </source>
</evidence>
<proteinExistence type="inferred from homology"/>
<organism evidence="6 7">
    <name type="scientific">Marinobacter flavimaris</name>
    <dbReference type="NCBI Taxonomy" id="262076"/>
    <lineage>
        <taxon>Bacteria</taxon>
        <taxon>Pseudomonadati</taxon>
        <taxon>Pseudomonadota</taxon>
        <taxon>Gammaproteobacteria</taxon>
        <taxon>Pseudomonadales</taxon>
        <taxon>Marinobacteraceae</taxon>
        <taxon>Marinobacter</taxon>
    </lineage>
</organism>
<feature type="chain" id="PRO_5017645987" evidence="4">
    <location>
        <begin position="24"/>
        <end position="384"/>
    </location>
</feature>
<dbReference type="GO" id="GO:0030246">
    <property type="term" value="F:carbohydrate binding"/>
    <property type="evidence" value="ECO:0007669"/>
    <property type="project" value="UniProtKB-ARBA"/>
</dbReference>
<dbReference type="SUPFAM" id="SSF53822">
    <property type="entry name" value="Periplasmic binding protein-like I"/>
    <property type="match status" value="1"/>
</dbReference>
<keyword evidence="7" id="KW-1185">Reference proteome</keyword>
<evidence type="ECO:0000256" key="3">
    <source>
        <dbReference type="ARBA" id="ARBA00022729"/>
    </source>
</evidence>
<dbReference type="Gene3D" id="3.40.50.2300">
    <property type="match status" value="2"/>
</dbReference>
<dbReference type="AlphaFoldDB" id="A0A3D8H0N4"/>
<protein>
    <submittedName>
        <fullName evidence="6">Sugar ABC transporter substrate-binding protein</fullName>
    </submittedName>
</protein>
<dbReference type="PANTHER" id="PTHR46847">
    <property type="entry name" value="D-ALLOSE-BINDING PERIPLASMIC PROTEIN-RELATED"/>
    <property type="match status" value="1"/>
</dbReference>
<comment type="subcellular location">
    <subcellularLocation>
        <location evidence="1">Cell envelope</location>
    </subcellularLocation>
</comment>
<gene>
    <name evidence="6" type="ORF">DXI23_13810</name>
</gene>
<dbReference type="GO" id="GO:0055085">
    <property type="term" value="P:transmembrane transport"/>
    <property type="evidence" value="ECO:0007669"/>
    <property type="project" value="UniProtKB-ARBA"/>
</dbReference>